<dbReference type="Gene3D" id="3.30.200.20">
    <property type="entry name" value="Phosphorylase Kinase, domain 1"/>
    <property type="match status" value="1"/>
</dbReference>
<dbReference type="EMBL" id="JAOVZR010000001">
    <property type="protein sequence ID" value="MCY0148453.1"/>
    <property type="molecule type" value="Genomic_DNA"/>
</dbReference>
<dbReference type="Gene3D" id="3.90.1200.10">
    <property type="match status" value="1"/>
</dbReference>
<organism evidence="2 3">
    <name type="scientific">Hoeflea algicola</name>
    <dbReference type="NCBI Taxonomy" id="2983763"/>
    <lineage>
        <taxon>Bacteria</taxon>
        <taxon>Pseudomonadati</taxon>
        <taxon>Pseudomonadota</taxon>
        <taxon>Alphaproteobacteria</taxon>
        <taxon>Hyphomicrobiales</taxon>
        <taxon>Rhizobiaceae</taxon>
        <taxon>Hoeflea</taxon>
    </lineage>
</organism>
<dbReference type="Pfam" id="PF01636">
    <property type="entry name" value="APH"/>
    <property type="match status" value="1"/>
</dbReference>
<keyword evidence="3" id="KW-1185">Reference proteome</keyword>
<dbReference type="Proteomes" id="UP001073227">
    <property type="component" value="Unassembled WGS sequence"/>
</dbReference>
<accession>A0ABT3Z9L4</accession>
<comment type="caution">
    <text evidence="2">The sequence shown here is derived from an EMBL/GenBank/DDBJ whole genome shotgun (WGS) entry which is preliminary data.</text>
</comment>
<feature type="domain" description="Aminoglycoside phosphotransferase" evidence="1">
    <location>
        <begin position="21"/>
        <end position="223"/>
    </location>
</feature>
<reference evidence="2" key="1">
    <citation type="submission" date="2022-10" db="EMBL/GenBank/DDBJ databases">
        <title>Hoeflea sp. G2-23, isolated from marine algae.</title>
        <authorList>
            <person name="Kristyanto S."/>
            <person name="Kim J.M."/>
            <person name="Jeon C.O."/>
        </authorList>
    </citation>
    <scope>NUCLEOTIDE SEQUENCE</scope>
    <source>
        <strain evidence="2">G2-23</strain>
    </source>
</reference>
<gene>
    <name evidence="2" type="ORF">OEG84_12200</name>
</gene>
<name>A0ABT3Z9L4_9HYPH</name>
<evidence type="ECO:0000313" key="2">
    <source>
        <dbReference type="EMBL" id="MCY0148453.1"/>
    </source>
</evidence>
<protein>
    <submittedName>
        <fullName evidence="2">Phosphotransferase</fullName>
    </submittedName>
</protein>
<dbReference type="InterPro" id="IPR011009">
    <property type="entry name" value="Kinase-like_dom_sf"/>
</dbReference>
<dbReference type="CDD" id="cd05151">
    <property type="entry name" value="ChoK-like"/>
    <property type="match status" value="1"/>
</dbReference>
<evidence type="ECO:0000259" key="1">
    <source>
        <dbReference type="Pfam" id="PF01636"/>
    </source>
</evidence>
<proteinExistence type="predicted"/>
<dbReference type="InterPro" id="IPR002575">
    <property type="entry name" value="Aminoglycoside_PTrfase"/>
</dbReference>
<evidence type="ECO:0000313" key="3">
    <source>
        <dbReference type="Proteomes" id="UP001073227"/>
    </source>
</evidence>
<dbReference type="SUPFAM" id="SSF56112">
    <property type="entry name" value="Protein kinase-like (PK-like)"/>
    <property type="match status" value="1"/>
</dbReference>
<dbReference type="PANTHER" id="PTHR22603">
    <property type="entry name" value="CHOLINE/ETHANOALAMINE KINASE"/>
    <property type="match status" value="1"/>
</dbReference>
<sequence>MSDLATFDKIRTLPCFSGAIEIEPLTGGLSNESWLVSDAAGRHVVRLGRDFPFHHVDRRREVMTARAAHAAGFAPQVEYAEPGIMVSAFLDARTYTAEDVCANAGRVGRLVRDFHRRMPAHIEGAGFMFWVFHVIRDYARTLAAGGSRMADRLPGWLALSDRLEAVQVPLPIVFAHNDLLPANFLDDGDRLWLIDFEYAGFSTAMFDIAGAASNAGMNEDQAAALFETALGSAPDAALKQSFDAMQCASLLRETLWSLVSELYLDAPGADYQTYTAENLASLEAAVEHYLMTHGKTSP</sequence>
<dbReference type="PANTHER" id="PTHR22603:SF66">
    <property type="entry name" value="ETHANOLAMINE KINASE"/>
    <property type="match status" value="1"/>
</dbReference>
<dbReference type="RefSeq" id="WP_267654019.1">
    <property type="nucleotide sequence ID" value="NZ_JAOVZR010000001.1"/>
</dbReference>